<feature type="domain" description="Helicase ATP-binding" evidence="2">
    <location>
        <begin position="385"/>
        <end position="544"/>
    </location>
</feature>
<dbReference type="PROSITE" id="PS51192">
    <property type="entry name" value="HELICASE_ATP_BIND_1"/>
    <property type="match status" value="1"/>
</dbReference>
<keyword evidence="3" id="KW-0540">Nuclease</keyword>
<dbReference type="SUPFAM" id="SSF52540">
    <property type="entry name" value="P-loop containing nucleoside triphosphate hydrolases"/>
    <property type="match status" value="2"/>
</dbReference>
<dbReference type="PANTHER" id="PTHR47396">
    <property type="entry name" value="TYPE I RESTRICTION ENZYME ECOKI R PROTEIN"/>
    <property type="match status" value="1"/>
</dbReference>
<dbReference type="GO" id="GO:0003677">
    <property type="term" value="F:DNA binding"/>
    <property type="evidence" value="ECO:0007669"/>
    <property type="project" value="InterPro"/>
</dbReference>
<accession>A0A176TF42</accession>
<dbReference type="SMART" id="SM00487">
    <property type="entry name" value="DEXDc"/>
    <property type="match status" value="1"/>
</dbReference>
<dbReference type="CDD" id="cd18799">
    <property type="entry name" value="SF2_C_EcoAI-like"/>
    <property type="match status" value="1"/>
</dbReference>
<dbReference type="GO" id="GO:0005524">
    <property type="term" value="F:ATP binding"/>
    <property type="evidence" value="ECO:0007669"/>
    <property type="project" value="InterPro"/>
</dbReference>
<dbReference type="Pfam" id="PF00271">
    <property type="entry name" value="Helicase_C"/>
    <property type="match status" value="1"/>
</dbReference>
<dbReference type="CDD" id="cd18032">
    <property type="entry name" value="DEXHc_RE_I_III_res"/>
    <property type="match status" value="1"/>
</dbReference>
<dbReference type="InterPro" id="IPR027417">
    <property type="entry name" value="P-loop_NTPase"/>
</dbReference>
<dbReference type="GO" id="GO:0005829">
    <property type="term" value="C:cytosol"/>
    <property type="evidence" value="ECO:0007669"/>
    <property type="project" value="TreeGrafter"/>
</dbReference>
<dbReference type="Pfam" id="PF13643">
    <property type="entry name" value="DUF4145"/>
    <property type="match status" value="1"/>
</dbReference>
<dbReference type="Gene3D" id="3.40.50.300">
    <property type="entry name" value="P-loop containing nucleotide triphosphate hydrolases"/>
    <property type="match status" value="2"/>
</dbReference>
<dbReference type="Proteomes" id="UP000076923">
    <property type="component" value="Unassembled WGS sequence"/>
</dbReference>
<sequence>MMSNFQFLQKEWPAIYKEAKEAEQLTLTSPKACAMISRSALEKTVQWLYQNDVELEWPYDTKLASLIHEQCFREIIKPSMFREVDLVRLNGNAAAHGKAITQDQSIASIKNLFRFLSFLGVYYSEVAIDIPAFSMQKIPDGNEQKETLKTLQLLEQQLDNRREKDKEERAKLEAQAAQIELLQKQLEAQQKLSTQRRVEREKTKDPEKTIPILIPESVTRKLYIDVLLKDAGWDNLTEGREIEYEVKGMPKSTNPSGIGYVDYVLWGKDGKPVAVVEAKRTMADARKGRHQAELYADCLAQMYSQRPIIFYTNGFETFLWDDTFYVDREVHGFYTQDELQLLIDRRTTRKDLRKFKVNTAIAGRDYQLEAIKRISENLVVDDKDKNLRGAKRESLLVMATGSGKTRTAAAIVDMLTKCNWAKRVLFLADRNALVSQAKNAFKEYLPELSCIDLTKEKEDNSTRLVFSTYPTIINKIDKVKTEDERFYGVGHFDLIIIDEAHRSVYQKYRAIFDYFDAMIIGLTATPKKEIDRNTYGLFGIEDDNPTFAYELDAAVDQGFLVPPKAISIPLKFQREGIKYADLSDSEKEEYEEKFGDPTNDEAPEEIGSAALNKWLFNTDTVDKVLEHLMNDGIKVNGGDKLGKTIIFAKNHAHAVFIEERFNKNYPEYSGKFLRVIDNYETKAQDLLEKFADPLEEQEPQIAVSVDMMDTGVDAPRVVNLVFFKIVKSSSKFWQMIGRGTRLCPNLFAPGEDKKEFLIFDYCQNFEYFDEHPDGAAANNMKPLLQQIFEAKLKVSQLITHLSDKTPDEVEIRDSYLTELHKTVLNLDESRFIVRKELRYVKEFSNKTKWLNLSKSDVQEINTHLAHLQPAAKGDDELARRFDMLVLVYQIVLLTGSGDTAKYMGKIYSTAVALEKKDNIPQVLMHLPLIKELQTDHYWETINVKKLEELRVALRELIKYLETEKQAPIYTNFEDVLDYDGITSREPVTSYVSLQSYKDRVESYIRKNKNHLTIHKLSTNLPITKAELYELEKILFSEGIAGTKEEFVQQYGERPLGAFIRSITGVEQSTLNEAFSDFLQVGNLRADQMTFIKTIISYLSTNGTIDKTMLYESPFTDLNDQGLSGVFDNDADVIKVVRIIDMINSNADVG</sequence>
<dbReference type="InterPro" id="IPR050742">
    <property type="entry name" value="Helicase_Restrict-Modif_Enz"/>
</dbReference>
<dbReference type="OrthoDB" id="9759819at2"/>
<dbReference type="GO" id="GO:0004519">
    <property type="term" value="F:endonuclease activity"/>
    <property type="evidence" value="ECO:0007669"/>
    <property type="project" value="UniProtKB-KW"/>
</dbReference>
<evidence type="ECO:0000259" key="2">
    <source>
        <dbReference type="PROSITE" id="PS51192"/>
    </source>
</evidence>
<dbReference type="Gene3D" id="3.90.1570.30">
    <property type="match status" value="1"/>
</dbReference>
<reference evidence="3 4" key="1">
    <citation type="submission" date="2016-02" db="EMBL/GenBank/DDBJ databases">
        <title>Draft genome sequence of Polaribacter atrinae KACC17473.</title>
        <authorList>
            <person name="Shin S.-K."/>
            <person name="Yi H."/>
        </authorList>
    </citation>
    <scope>NUCLEOTIDE SEQUENCE [LARGE SCALE GENOMIC DNA]</scope>
    <source>
        <strain evidence="3 4">KACC 17473</strain>
    </source>
</reference>
<dbReference type="GO" id="GO:0016787">
    <property type="term" value="F:hydrolase activity"/>
    <property type="evidence" value="ECO:0007669"/>
    <property type="project" value="InterPro"/>
</dbReference>
<dbReference type="GO" id="GO:0006304">
    <property type="term" value="P:DNA modification"/>
    <property type="evidence" value="ECO:0007669"/>
    <property type="project" value="InterPro"/>
</dbReference>
<name>A0A176TF42_9FLAO</name>
<dbReference type="InterPro" id="IPR014001">
    <property type="entry name" value="Helicase_ATP-bd"/>
</dbReference>
<evidence type="ECO:0000313" key="4">
    <source>
        <dbReference type="Proteomes" id="UP000076923"/>
    </source>
</evidence>
<protein>
    <submittedName>
        <fullName evidence="3">Restriction endonuclease</fullName>
    </submittedName>
</protein>
<proteinExistence type="predicted"/>
<dbReference type="STRING" id="1333662.LPB303_03610"/>
<evidence type="ECO:0000256" key="1">
    <source>
        <dbReference type="SAM" id="Coils"/>
    </source>
</evidence>
<dbReference type="Pfam" id="PF08463">
    <property type="entry name" value="EcoEI_R_C"/>
    <property type="match status" value="1"/>
</dbReference>
<keyword evidence="3" id="KW-0255">Endonuclease</keyword>
<keyword evidence="4" id="KW-1185">Reference proteome</keyword>
<gene>
    <name evidence="3" type="ORF">LPB303_03610</name>
</gene>
<dbReference type="Pfam" id="PF04851">
    <property type="entry name" value="ResIII"/>
    <property type="match status" value="1"/>
</dbReference>
<comment type="caution">
    <text evidence="3">The sequence shown here is derived from an EMBL/GenBank/DDBJ whole genome shotgun (WGS) entry which is preliminary data.</text>
</comment>
<feature type="coiled-coil region" evidence="1">
    <location>
        <begin position="144"/>
        <end position="192"/>
    </location>
</feature>
<dbReference type="EMBL" id="LVWE01000005">
    <property type="protein sequence ID" value="OAD46015.1"/>
    <property type="molecule type" value="Genomic_DNA"/>
</dbReference>
<dbReference type="AlphaFoldDB" id="A0A176TF42"/>
<dbReference type="PANTHER" id="PTHR47396:SF1">
    <property type="entry name" value="ATP-DEPENDENT HELICASE IRC3-RELATED"/>
    <property type="match status" value="1"/>
</dbReference>
<organism evidence="3 4">
    <name type="scientific">Polaribacter atrinae</name>
    <dbReference type="NCBI Taxonomy" id="1333662"/>
    <lineage>
        <taxon>Bacteria</taxon>
        <taxon>Pseudomonadati</taxon>
        <taxon>Bacteroidota</taxon>
        <taxon>Flavobacteriia</taxon>
        <taxon>Flavobacteriales</taxon>
        <taxon>Flavobacteriaceae</taxon>
    </lineage>
</organism>
<keyword evidence="1" id="KW-0175">Coiled coil</keyword>
<evidence type="ECO:0000313" key="3">
    <source>
        <dbReference type="EMBL" id="OAD46015.1"/>
    </source>
</evidence>
<keyword evidence="3" id="KW-0378">Hydrolase</keyword>
<dbReference type="InterPro" id="IPR025285">
    <property type="entry name" value="DUF4145"/>
</dbReference>
<dbReference type="InterPro" id="IPR001650">
    <property type="entry name" value="Helicase_C-like"/>
</dbReference>
<dbReference type="InterPro" id="IPR013670">
    <property type="entry name" value="EcoEI_R_C_dom"/>
</dbReference>
<dbReference type="InterPro" id="IPR006935">
    <property type="entry name" value="Helicase/UvrB_N"/>
</dbReference>